<proteinExistence type="predicted"/>
<feature type="transmembrane region" description="Helical" evidence="2">
    <location>
        <begin position="305"/>
        <end position="328"/>
    </location>
</feature>
<dbReference type="Proteomes" id="UP000326396">
    <property type="component" value="Linkage Group LG16"/>
</dbReference>
<reference evidence="3 4" key="1">
    <citation type="submission" date="2019-05" db="EMBL/GenBank/DDBJ databases">
        <title>Mikania micrantha, genome provides insights into the molecular mechanism of rapid growth.</title>
        <authorList>
            <person name="Liu B."/>
        </authorList>
    </citation>
    <scope>NUCLEOTIDE SEQUENCE [LARGE SCALE GENOMIC DNA]</scope>
    <source>
        <strain evidence="3">NLD-2019</strain>
        <tissue evidence="3">Leaf</tissue>
    </source>
</reference>
<comment type="caution">
    <text evidence="3">The sequence shown here is derived from an EMBL/GenBank/DDBJ whole genome shotgun (WGS) entry which is preliminary data.</text>
</comment>
<sequence>MKILYLIIVYSILIVPKYYLSVGGMGLTRFGPAILTVRPWGMGGSLGLKQSYISFLRDKWNSKDFVIWGPYGCLKQGGENGYMVFIKWGGGILGRNHINATITMGCLGIIKGTTIGYWVNEYWVFTYWILDKSHGGHGLGWNDPWQPYLMPVGSGLGTGGPMGGGWWFSCTCITWGCCWFCWVARGTPTLIYSCLQLGILGWGRLVKQQMGMGHAGFWVCSVRSSILAVFDQTMVTGLDGVGWVSSLNIGGKGIVITSLHGFGDAGVHSAYTDEDAKGWDLRNMGLLLLYFSIIKTLVHEVRLGHLWNVVDIILLCLLLIMGFCRWLVYNCCGGYWLDWVNGFPFGLGSSMSKTWHNTSPKAISWPRMWVHAWAHFLSITLFHGIHIWVGCPILVLMWCVTPFYLLIDMGNKLHQHCSYVRAILTTMPLRRSARLQDSSLSNVDVENHSINVDLGSTDVDVFVGSGAAMVDLNAIMDDDGDRSDGWDNTQGIINNQEKFIAMINSFHSFEESKIIALNLKEKSRLFCSLNKEQSISYSGSNQSNQNSKTEDARSVYTGDSSSRHALESMSSLVSTPLNSMGSAEKISVLRNKGAVEQKIGDVAEQKGAMMLFDGANDILDEDVACHDGVNGTHSHHMMAHDVLEVDYSQPQENNVGPMMEHQNRSNDGMVEVHELMHKVLIINDDSGAVDLDEVAATCHVGDIHTNEDKDQHNVEKHSHAVDYLEPQDGGDMDFNVGSTHDAIHLQENVQMNGASVGRHYGVIGQRVGTQPSLASWGTHNLENNNVSSQGIQFGSLSLDQFDYQKFLTLQNNDLDYDTIMGAKLWNHDLFQKLVKGLEIEDSETRLLYEPPQLDKNGERVVNLNAHFMTKCNKAYANHLYGYLVGTTLPFFQVTSPKSGALNEKNQTSALGDEIPQLKNKNDCLPQVVNDNGIDKNTMENQDGFTKVQRKKKKKKKPIWQPKSIKHLEVGPSNTKEASLKGKEKVQVSNSFEVLNVEGLDNEIDDYWDGETKVWDSEKVEAHKFIKLKALPAQVIYANWSPQLKDYFASICKEVGLDPTLLEDDRDVFSEKDATARFMKP</sequence>
<dbReference type="AlphaFoldDB" id="A0A5N6NZE7"/>
<evidence type="ECO:0000313" key="3">
    <source>
        <dbReference type="EMBL" id="KAD5508959.1"/>
    </source>
</evidence>
<keyword evidence="2" id="KW-0812">Transmembrane</keyword>
<keyword evidence="2" id="KW-0472">Membrane</keyword>
<keyword evidence="2" id="KW-1133">Transmembrane helix</keyword>
<evidence type="ECO:0000256" key="2">
    <source>
        <dbReference type="SAM" id="Phobius"/>
    </source>
</evidence>
<dbReference type="EMBL" id="SZYD01000008">
    <property type="protein sequence ID" value="KAD5508959.1"/>
    <property type="molecule type" value="Genomic_DNA"/>
</dbReference>
<feature type="region of interest" description="Disordered" evidence="1">
    <location>
        <begin position="535"/>
        <end position="563"/>
    </location>
</feature>
<name>A0A5N6NZE7_9ASTR</name>
<organism evidence="3 4">
    <name type="scientific">Mikania micrantha</name>
    <name type="common">bitter vine</name>
    <dbReference type="NCBI Taxonomy" id="192012"/>
    <lineage>
        <taxon>Eukaryota</taxon>
        <taxon>Viridiplantae</taxon>
        <taxon>Streptophyta</taxon>
        <taxon>Embryophyta</taxon>
        <taxon>Tracheophyta</taxon>
        <taxon>Spermatophyta</taxon>
        <taxon>Magnoliopsida</taxon>
        <taxon>eudicotyledons</taxon>
        <taxon>Gunneridae</taxon>
        <taxon>Pentapetalae</taxon>
        <taxon>asterids</taxon>
        <taxon>campanulids</taxon>
        <taxon>Asterales</taxon>
        <taxon>Asteraceae</taxon>
        <taxon>Asteroideae</taxon>
        <taxon>Heliantheae alliance</taxon>
        <taxon>Eupatorieae</taxon>
        <taxon>Mikania</taxon>
    </lineage>
</organism>
<accession>A0A5N6NZE7</accession>
<evidence type="ECO:0000256" key="1">
    <source>
        <dbReference type="SAM" id="MobiDB-lite"/>
    </source>
</evidence>
<dbReference type="OrthoDB" id="1461560at2759"/>
<evidence type="ECO:0000313" key="4">
    <source>
        <dbReference type="Proteomes" id="UP000326396"/>
    </source>
</evidence>
<feature type="compositionally biased region" description="Low complexity" evidence="1">
    <location>
        <begin position="535"/>
        <end position="547"/>
    </location>
</feature>
<keyword evidence="4" id="KW-1185">Reference proteome</keyword>
<gene>
    <name evidence="3" type="ORF">E3N88_16662</name>
</gene>
<protein>
    <submittedName>
        <fullName evidence="3">Uncharacterized protein</fullName>
    </submittedName>
</protein>
<feature type="transmembrane region" description="Helical" evidence="2">
    <location>
        <begin position="385"/>
        <end position="407"/>
    </location>
</feature>